<gene>
    <name evidence="1" type="ORF">S01H4_60928</name>
</gene>
<organism evidence="1">
    <name type="scientific">marine sediment metagenome</name>
    <dbReference type="NCBI Taxonomy" id="412755"/>
    <lineage>
        <taxon>unclassified sequences</taxon>
        <taxon>metagenomes</taxon>
        <taxon>ecological metagenomes</taxon>
    </lineage>
</organism>
<name>X1EE25_9ZZZZ</name>
<comment type="caution">
    <text evidence="1">The sequence shown here is derived from an EMBL/GenBank/DDBJ whole genome shotgun (WGS) entry which is preliminary data.</text>
</comment>
<accession>X1EE25</accession>
<feature type="non-terminal residue" evidence="1">
    <location>
        <position position="135"/>
    </location>
</feature>
<protein>
    <submittedName>
        <fullName evidence="1">Uncharacterized protein</fullName>
    </submittedName>
</protein>
<proteinExistence type="predicted"/>
<dbReference type="EMBL" id="BART01036025">
    <property type="protein sequence ID" value="GAH06918.1"/>
    <property type="molecule type" value="Genomic_DNA"/>
</dbReference>
<evidence type="ECO:0000313" key="1">
    <source>
        <dbReference type="EMBL" id="GAH06918.1"/>
    </source>
</evidence>
<dbReference type="AlphaFoldDB" id="X1EE25"/>
<sequence>MEDLHLEADPPWVNIREEYTMGEVGSRIMWFSYEARDAIVEWHKLRKTIKKPGGHGLYDENLVFNYTQDAFSAGWIAVLRRGDGGQKPPQFAKRDPSTKIRMYVYHPHTLRKWFRTNMGLEGTYKGHSGVPDMIV</sequence>
<reference evidence="1" key="1">
    <citation type="journal article" date="2014" name="Front. Microbiol.">
        <title>High frequency of phylogenetically diverse reductive dehalogenase-homologous genes in deep subseafloor sedimentary metagenomes.</title>
        <authorList>
            <person name="Kawai M."/>
            <person name="Futagami T."/>
            <person name="Toyoda A."/>
            <person name="Takaki Y."/>
            <person name="Nishi S."/>
            <person name="Hori S."/>
            <person name="Arai W."/>
            <person name="Tsubouchi T."/>
            <person name="Morono Y."/>
            <person name="Uchiyama I."/>
            <person name="Ito T."/>
            <person name="Fujiyama A."/>
            <person name="Inagaki F."/>
            <person name="Takami H."/>
        </authorList>
    </citation>
    <scope>NUCLEOTIDE SEQUENCE</scope>
    <source>
        <strain evidence="1">Expedition CK06-06</strain>
    </source>
</reference>